<protein>
    <submittedName>
        <fullName evidence="3">Alcohol dehydrogenase</fullName>
    </submittedName>
</protein>
<feature type="domain" description="Alcohol dehydrogenase-like C-terminal" evidence="1">
    <location>
        <begin position="207"/>
        <end position="336"/>
    </location>
</feature>
<dbReference type="OrthoDB" id="5407715at2759"/>
<dbReference type="Gene3D" id="3.40.50.720">
    <property type="entry name" value="NAD(P)-binding Rossmann-like Domain"/>
    <property type="match status" value="1"/>
</dbReference>
<dbReference type="InterPro" id="IPR036291">
    <property type="entry name" value="NAD(P)-bd_dom_sf"/>
</dbReference>
<evidence type="ECO:0000259" key="2">
    <source>
        <dbReference type="Pfam" id="PF08240"/>
    </source>
</evidence>
<accession>A0A1Q5SXH4</accession>
<dbReference type="PANTHER" id="PTHR43677">
    <property type="entry name" value="SHORT-CHAIN DEHYDROGENASE/REDUCTASE"/>
    <property type="match status" value="1"/>
</dbReference>
<keyword evidence="4" id="KW-1185">Reference proteome</keyword>
<reference evidence="3 4" key="1">
    <citation type="submission" date="2016-10" db="EMBL/GenBank/DDBJ databases">
        <title>Genome sequence of the ascomycete fungus Penicillium subrubescens.</title>
        <authorList>
            <person name="De Vries R.P."/>
            <person name="Peng M."/>
            <person name="Dilokpimol A."/>
            <person name="Hilden K."/>
            <person name="Makela M.R."/>
            <person name="Grigoriev I."/>
            <person name="Riley R."/>
            <person name="Granchi Z."/>
        </authorList>
    </citation>
    <scope>NUCLEOTIDE SEQUENCE [LARGE SCALE GENOMIC DNA]</scope>
    <source>
        <strain evidence="3 4">CBS 132785</strain>
    </source>
</reference>
<sequence>MTPDSTPAVPATHRVLLLNSTRDPYDITVVEQPTPQAGPGSAIIQILGASVLTFGGKVFSGQIPYPYPTPFVPGSSAIARVAAVGPDATTLEVGQLVFFDCFIHGRDNPNSLILHGLYSGFDAGSNKLMENEWRNSTYAEYCKVPLENCFPLDERRLLGNPADGGFGYSTADLMFLHTISIPMGGLRDVGVRAGEKVIIAPATGAFGSAAVVAALAMGAQVIAVGRNLEALEKIKLLSPEGRVRTVQNTGDVAHDVQELTKFGPANVFFDISPGEAAKSTHFTSCIQALGRGGRVSLMGAFMELTLPLMSMLQNDISVKAKWMYTKEDMRYIIQLAEAGYLKLGQAGGIQTATLFPLEQFEAAFDAAAKTGPCMQTIFVP</sequence>
<dbReference type="Proteomes" id="UP000186955">
    <property type="component" value="Unassembled WGS sequence"/>
</dbReference>
<dbReference type="PANTHER" id="PTHR43677:SF4">
    <property type="entry name" value="QUINONE OXIDOREDUCTASE-LIKE PROTEIN 2"/>
    <property type="match status" value="1"/>
</dbReference>
<dbReference type="InterPro" id="IPR051397">
    <property type="entry name" value="Zn-ADH-like_protein"/>
</dbReference>
<dbReference type="AlphaFoldDB" id="A0A1Q5SXH4"/>
<dbReference type="GO" id="GO:0005739">
    <property type="term" value="C:mitochondrion"/>
    <property type="evidence" value="ECO:0007669"/>
    <property type="project" value="TreeGrafter"/>
</dbReference>
<feature type="domain" description="Alcohol dehydrogenase-like N-terminal" evidence="2">
    <location>
        <begin position="38"/>
        <end position="153"/>
    </location>
</feature>
<evidence type="ECO:0000259" key="1">
    <source>
        <dbReference type="Pfam" id="PF00107"/>
    </source>
</evidence>
<dbReference type="InterPro" id="IPR013149">
    <property type="entry name" value="ADH-like_C"/>
</dbReference>
<dbReference type="SUPFAM" id="SSF50129">
    <property type="entry name" value="GroES-like"/>
    <property type="match status" value="1"/>
</dbReference>
<proteinExistence type="predicted"/>
<comment type="caution">
    <text evidence="3">The sequence shown here is derived from an EMBL/GenBank/DDBJ whole genome shotgun (WGS) entry which is preliminary data.</text>
</comment>
<dbReference type="STRING" id="1316194.A0A1Q5SXH4"/>
<dbReference type="CDD" id="cd05188">
    <property type="entry name" value="MDR"/>
    <property type="match status" value="1"/>
</dbReference>
<dbReference type="EMBL" id="MNBE01000740">
    <property type="protein sequence ID" value="OKO92642.1"/>
    <property type="molecule type" value="Genomic_DNA"/>
</dbReference>
<evidence type="ECO:0000313" key="3">
    <source>
        <dbReference type="EMBL" id="OKO92642.1"/>
    </source>
</evidence>
<dbReference type="InterPro" id="IPR011032">
    <property type="entry name" value="GroES-like_sf"/>
</dbReference>
<evidence type="ECO:0000313" key="4">
    <source>
        <dbReference type="Proteomes" id="UP000186955"/>
    </source>
</evidence>
<dbReference type="InterPro" id="IPR013154">
    <property type="entry name" value="ADH-like_N"/>
</dbReference>
<dbReference type="Pfam" id="PF08240">
    <property type="entry name" value="ADH_N"/>
    <property type="match status" value="1"/>
</dbReference>
<dbReference type="Gene3D" id="3.90.180.10">
    <property type="entry name" value="Medium-chain alcohol dehydrogenases, catalytic domain"/>
    <property type="match status" value="1"/>
</dbReference>
<dbReference type="GO" id="GO:0016491">
    <property type="term" value="F:oxidoreductase activity"/>
    <property type="evidence" value="ECO:0007669"/>
    <property type="project" value="TreeGrafter"/>
</dbReference>
<gene>
    <name evidence="3" type="ORF">PENSUB_12627</name>
</gene>
<dbReference type="Pfam" id="PF00107">
    <property type="entry name" value="ADH_zinc_N"/>
    <property type="match status" value="1"/>
</dbReference>
<dbReference type="SUPFAM" id="SSF51735">
    <property type="entry name" value="NAD(P)-binding Rossmann-fold domains"/>
    <property type="match status" value="1"/>
</dbReference>
<name>A0A1Q5SXH4_9EURO</name>
<organism evidence="3 4">
    <name type="scientific">Penicillium subrubescens</name>
    <dbReference type="NCBI Taxonomy" id="1316194"/>
    <lineage>
        <taxon>Eukaryota</taxon>
        <taxon>Fungi</taxon>
        <taxon>Dikarya</taxon>
        <taxon>Ascomycota</taxon>
        <taxon>Pezizomycotina</taxon>
        <taxon>Eurotiomycetes</taxon>
        <taxon>Eurotiomycetidae</taxon>
        <taxon>Eurotiales</taxon>
        <taxon>Aspergillaceae</taxon>
        <taxon>Penicillium</taxon>
    </lineage>
</organism>